<reference evidence="1 2" key="1">
    <citation type="journal article" date="2021" name="Hortic Res">
        <title>High-quality reference genome and annotation aids understanding of berry development for evergreen blueberry (Vaccinium darrowii).</title>
        <authorList>
            <person name="Yu J."/>
            <person name="Hulse-Kemp A.M."/>
            <person name="Babiker E."/>
            <person name="Staton M."/>
        </authorList>
    </citation>
    <scope>NUCLEOTIDE SEQUENCE [LARGE SCALE GENOMIC DNA]</scope>
    <source>
        <strain evidence="2">cv. NJ 8807/NJ 8810</strain>
        <tissue evidence="1">Young leaf</tissue>
    </source>
</reference>
<protein>
    <submittedName>
        <fullName evidence="1">Uncharacterized protein</fullName>
    </submittedName>
</protein>
<proteinExistence type="predicted"/>
<dbReference type="Proteomes" id="UP000828048">
    <property type="component" value="Chromosome 9"/>
</dbReference>
<evidence type="ECO:0000313" key="2">
    <source>
        <dbReference type="Proteomes" id="UP000828048"/>
    </source>
</evidence>
<accession>A0ACB7ZMR6</accession>
<comment type="caution">
    <text evidence="1">The sequence shown here is derived from an EMBL/GenBank/DDBJ whole genome shotgun (WGS) entry which is preliminary data.</text>
</comment>
<organism evidence="1 2">
    <name type="scientific">Vaccinium darrowii</name>
    <dbReference type="NCBI Taxonomy" id="229202"/>
    <lineage>
        <taxon>Eukaryota</taxon>
        <taxon>Viridiplantae</taxon>
        <taxon>Streptophyta</taxon>
        <taxon>Embryophyta</taxon>
        <taxon>Tracheophyta</taxon>
        <taxon>Spermatophyta</taxon>
        <taxon>Magnoliopsida</taxon>
        <taxon>eudicotyledons</taxon>
        <taxon>Gunneridae</taxon>
        <taxon>Pentapetalae</taxon>
        <taxon>asterids</taxon>
        <taxon>Ericales</taxon>
        <taxon>Ericaceae</taxon>
        <taxon>Vaccinioideae</taxon>
        <taxon>Vaccinieae</taxon>
        <taxon>Vaccinium</taxon>
    </lineage>
</organism>
<keyword evidence="2" id="KW-1185">Reference proteome</keyword>
<dbReference type="EMBL" id="CM037159">
    <property type="protein sequence ID" value="KAH7866774.1"/>
    <property type="molecule type" value="Genomic_DNA"/>
</dbReference>
<name>A0ACB7ZMR6_9ERIC</name>
<gene>
    <name evidence="1" type="ORF">Vadar_024768</name>
</gene>
<evidence type="ECO:0000313" key="1">
    <source>
        <dbReference type="EMBL" id="KAH7866774.1"/>
    </source>
</evidence>
<sequence length="542" mass="60557">MDKRKALLLRHVLMLSVALNVGLFLRLGYVGEGWRAEQDLHGFCAEEKQQIREGPMEDFSQKVAHVTKLVETASSSVARSDVEDGEKPINLNHGDPTMYERFWQQMGDKTTTVIPGWQYISYFSDVTNICWFLEPEFAKAVIRLHELVGNAITEGRHIVVGTGSTQLYQAALYALSPPDASEPMNVVSAAPFYSSYPLMTDFLKSGLYKWAGDAHKFTQNKPYIELVTSPNNPDGSTRKPVVTRNEGILVHDLAYYWPQYTPITSPADHDLMLFTVSKSSGHAGARIGWALVKDEEVARKMTEFIEINTIGVSKDSQLRAAKILQVVADGCDRVASSAKEVQTFFDNSYILMEKRWKQLRAAVEKSRLFSVPNLSTARCNFSGRHFETQPAFAWLKCEGEIEDCGIFLRSHHILTRGGEHFGVSQNSEEVIRNPILIVPQVQLPASANNFWGHRKFVSSFTSGFRISQGSSLPSSSIAVMKANLVAIQLVDLKPERISNLLAQNSTNPTTLCGAEVSRNTEYLDLSDILRPYAARREEAVSK</sequence>